<dbReference type="Gene3D" id="3.90.550.10">
    <property type="entry name" value="Spore Coat Polysaccharide Biosynthesis Protein SpsA, Chain A"/>
    <property type="match status" value="1"/>
</dbReference>
<evidence type="ECO:0000313" key="3">
    <source>
        <dbReference type="EMBL" id="MVT42131.1"/>
    </source>
</evidence>
<dbReference type="InterPro" id="IPR029044">
    <property type="entry name" value="Nucleotide-diphossugar_trans"/>
</dbReference>
<dbReference type="EMBL" id="WRXO01000004">
    <property type="protein sequence ID" value="MVT42131.1"/>
    <property type="molecule type" value="Genomic_DNA"/>
</dbReference>
<sequence>MLLSIIIVNYNTDALIIDCIDTIILQTKDTAYEIIVVDNLSAAGSLEKILAAHPAVKGIQMGYNAGFSRANNAGLRAAAGEYLLLLNPDTLILDHALDRCVQRFAASSHVACGVQLLNPDMTTQISGNYFMKGGLNHLLPLPYWGGLLRWIGYKLNTKVPNVQEAKAVHEVDWISGAFLMVKRDVLEKAGYMDEDFFLFAEEVEWCSRIRKLGVLAIYGDINIIHLQGESTGEAFDSAEKGYYGLYDRKGLQVMLSNHLRVRKQFGVGWYMVLLLNYTFAVPVFFFGSIIEGIFRLRNPFRYMKQVGGLTKNVAALWRFTPTIIKNKPYFYKVL</sequence>
<name>A0A6N8JC66_9BACT</name>
<protein>
    <submittedName>
        <fullName evidence="3">Glycosyltransferase</fullName>
    </submittedName>
</protein>
<gene>
    <name evidence="3" type="ORF">GO495_16180</name>
</gene>
<dbReference type="SUPFAM" id="SSF53448">
    <property type="entry name" value="Nucleotide-diphospho-sugar transferases"/>
    <property type="match status" value="1"/>
</dbReference>
<comment type="caution">
    <text evidence="3">The sequence shown here is derived from an EMBL/GenBank/DDBJ whole genome shotgun (WGS) entry which is preliminary data.</text>
</comment>
<dbReference type="Pfam" id="PF00535">
    <property type="entry name" value="Glycos_transf_2"/>
    <property type="match status" value="1"/>
</dbReference>
<dbReference type="RefSeq" id="WP_157300761.1">
    <property type="nucleotide sequence ID" value="NZ_BAAAZB010000005.1"/>
</dbReference>
<reference evidence="3 4" key="1">
    <citation type="submission" date="2019-12" db="EMBL/GenBank/DDBJ databases">
        <title>The draft genomic sequence of strain Chitinophaga oryziterrae JCM 16595.</title>
        <authorList>
            <person name="Zhang X."/>
        </authorList>
    </citation>
    <scope>NUCLEOTIDE SEQUENCE [LARGE SCALE GENOMIC DNA]</scope>
    <source>
        <strain evidence="3 4">JCM 16595</strain>
    </source>
</reference>
<keyword evidence="3" id="KW-0808">Transferase</keyword>
<accession>A0A6N8JC66</accession>
<organism evidence="3 4">
    <name type="scientific">Chitinophaga oryziterrae</name>
    <dbReference type="NCBI Taxonomy" id="1031224"/>
    <lineage>
        <taxon>Bacteria</taxon>
        <taxon>Pseudomonadati</taxon>
        <taxon>Bacteroidota</taxon>
        <taxon>Chitinophagia</taxon>
        <taxon>Chitinophagales</taxon>
        <taxon>Chitinophagaceae</taxon>
        <taxon>Chitinophaga</taxon>
    </lineage>
</organism>
<evidence type="ECO:0000313" key="4">
    <source>
        <dbReference type="Proteomes" id="UP000468388"/>
    </source>
</evidence>
<dbReference type="CDD" id="cd04186">
    <property type="entry name" value="GT_2_like_c"/>
    <property type="match status" value="1"/>
</dbReference>
<evidence type="ECO:0000259" key="2">
    <source>
        <dbReference type="Pfam" id="PF00535"/>
    </source>
</evidence>
<keyword evidence="4" id="KW-1185">Reference proteome</keyword>
<proteinExistence type="predicted"/>
<feature type="transmembrane region" description="Helical" evidence="1">
    <location>
        <begin position="267"/>
        <end position="294"/>
    </location>
</feature>
<keyword evidence="1" id="KW-0812">Transmembrane</keyword>
<keyword evidence="1" id="KW-1133">Transmembrane helix</keyword>
<dbReference type="OrthoDB" id="9771846at2"/>
<dbReference type="AlphaFoldDB" id="A0A6N8JC66"/>
<dbReference type="InterPro" id="IPR001173">
    <property type="entry name" value="Glyco_trans_2-like"/>
</dbReference>
<dbReference type="PANTHER" id="PTHR43179:SF7">
    <property type="entry name" value="RHAMNOSYLTRANSFERASE WBBL"/>
    <property type="match status" value="1"/>
</dbReference>
<evidence type="ECO:0000256" key="1">
    <source>
        <dbReference type="SAM" id="Phobius"/>
    </source>
</evidence>
<feature type="domain" description="Glycosyltransferase 2-like" evidence="2">
    <location>
        <begin position="4"/>
        <end position="138"/>
    </location>
</feature>
<dbReference type="Proteomes" id="UP000468388">
    <property type="component" value="Unassembled WGS sequence"/>
</dbReference>
<dbReference type="GO" id="GO:0016740">
    <property type="term" value="F:transferase activity"/>
    <property type="evidence" value="ECO:0007669"/>
    <property type="project" value="UniProtKB-KW"/>
</dbReference>
<dbReference type="PANTHER" id="PTHR43179">
    <property type="entry name" value="RHAMNOSYLTRANSFERASE WBBL"/>
    <property type="match status" value="1"/>
</dbReference>
<keyword evidence="1" id="KW-0472">Membrane</keyword>